<accession>A0A833PK96</accession>
<dbReference type="AlphaFoldDB" id="A0A833PK96"/>
<comment type="caution">
    <text evidence="8">The sequence shown here is derived from an EMBL/GenBank/DDBJ whole genome shotgun (WGS) entry which is preliminary data.</text>
</comment>
<feature type="transmembrane region" description="Helical" evidence="6">
    <location>
        <begin position="264"/>
        <end position="292"/>
    </location>
</feature>
<organism evidence="8 9">
    <name type="scientific">Acinetobacter bereziniae</name>
    <name type="common">Acinetobacter genomosp. 10</name>
    <dbReference type="NCBI Taxonomy" id="106648"/>
    <lineage>
        <taxon>Bacteria</taxon>
        <taxon>Pseudomonadati</taxon>
        <taxon>Pseudomonadota</taxon>
        <taxon>Gammaproteobacteria</taxon>
        <taxon>Moraxellales</taxon>
        <taxon>Moraxellaceae</taxon>
        <taxon>Acinetobacter</taxon>
    </lineage>
</organism>
<evidence type="ECO:0000256" key="3">
    <source>
        <dbReference type="ARBA" id="ARBA00022692"/>
    </source>
</evidence>
<evidence type="ECO:0000256" key="1">
    <source>
        <dbReference type="ARBA" id="ARBA00004651"/>
    </source>
</evidence>
<gene>
    <name evidence="8" type="ORF">GAK29_00080</name>
</gene>
<feature type="transmembrane region" description="Helical" evidence="6">
    <location>
        <begin position="15"/>
        <end position="35"/>
    </location>
</feature>
<evidence type="ECO:0000256" key="6">
    <source>
        <dbReference type="RuleBase" id="RU369037"/>
    </source>
</evidence>
<dbReference type="Proteomes" id="UP000490535">
    <property type="component" value="Unassembled WGS sequence"/>
</dbReference>
<comment type="subcellular location">
    <subcellularLocation>
        <location evidence="6">Cell inner membrane</location>
        <topology evidence="6">Multi-pass membrane protein</topology>
    </subcellularLocation>
    <subcellularLocation>
        <location evidence="1">Cell membrane</location>
        <topology evidence="1">Multi-pass membrane protein</topology>
    </subcellularLocation>
</comment>
<sequence length="293" mass="32915">MISEYWIGFSWLNKIILYLSIAFTIGGAFCYVLFARFNSIKSTLLKYMAFGASLGFISSIVGFFILVGSFANSGLSGIWNTTYIQILLNTVTGQMFISRILIFLILVILLSIKLLQKTAHNSFFEKFLFALLLLPLSYSFSQTGHVANLSTFAQILLTIHIFLISLWIGSLYPLWKASREISGLALKDRIHLFGQIAGFIVAILIACGASVAVLLLKDFNTLFSTPYGYGFMLKIFFVLSILALAAFNKWFFTPRLHQPEFSRYFSYAILFEMLLGMTILSTTAYITTVIGIE</sequence>
<dbReference type="PANTHER" id="PTHR34820:SF4">
    <property type="entry name" value="INNER MEMBRANE PROTEIN YEBZ"/>
    <property type="match status" value="1"/>
</dbReference>
<evidence type="ECO:0000313" key="9">
    <source>
        <dbReference type="Proteomes" id="UP000490535"/>
    </source>
</evidence>
<evidence type="ECO:0000259" key="7">
    <source>
        <dbReference type="Pfam" id="PF05425"/>
    </source>
</evidence>
<dbReference type="GO" id="GO:0046688">
    <property type="term" value="P:response to copper ion"/>
    <property type="evidence" value="ECO:0007669"/>
    <property type="project" value="UniProtKB-UniRule"/>
</dbReference>
<feature type="transmembrane region" description="Helical" evidence="6">
    <location>
        <begin position="152"/>
        <end position="175"/>
    </location>
</feature>
<comment type="function">
    <text evidence="6">Involved in copper resistance.</text>
</comment>
<dbReference type="PANTHER" id="PTHR34820">
    <property type="entry name" value="INNER MEMBRANE PROTEIN YEBZ"/>
    <property type="match status" value="1"/>
</dbReference>
<name>A0A833PK96_ACIBZ</name>
<dbReference type="InterPro" id="IPR032694">
    <property type="entry name" value="CopC/D"/>
</dbReference>
<reference evidence="9" key="1">
    <citation type="journal article" date="2020" name="MBio">
        <title>Horizontal gene transfer to a defensive symbiont with a reduced genome amongst a multipartite beetle microbiome.</title>
        <authorList>
            <person name="Waterworth S.C."/>
            <person name="Florez L.V."/>
            <person name="Rees E.R."/>
            <person name="Hertweck C."/>
            <person name="Kaltenpoth M."/>
            <person name="Kwan J.C."/>
        </authorList>
    </citation>
    <scope>NUCLEOTIDE SEQUENCE [LARGE SCALE GENOMIC DNA]</scope>
</reference>
<dbReference type="GO" id="GO:0005886">
    <property type="term" value="C:plasma membrane"/>
    <property type="evidence" value="ECO:0007669"/>
    <property type="project" value="UniProtKB-SubCell"/>
</dbReference>
<dbReference type="EMBL" id="WNDP01000001">
    <property type="protein sequence ID" value="KAF1028445.1"/>
    <property type="molecule type" value="Genomic_DNA"/>
</dbReference>
<evidence type="ECO:0000256" key="5">
    <source>
        <dbReference type="ARBA" id="ARBA00023136"/>
    </source>
</evidence>
<keyword evidence="6" id="KW-0186">Copper</keyword>
<evidence type="ECO:0000256" key="2">
    <source>
        <dbReference type="ARBA" id="ARBA00022475"/>
    </source>
</evidence>
<keyword evidence="6" id="KW-0997">Cell inner membrane</keyword>
<evidence type="ECO:0000313" key="8">
    <source>
        <dbReference type="EMBL" id="KAF1028445.1"/>
    </source>
</evidence>
<keyword evidence="5 6" id="KW-0472">Membrane</keyword>
<keyword evidence="4 6" id="KW-1133">Transmembrane helix</keyword>
<feature type="transmembrane region" description="Helical" evidence="6">
    <location>
        <begin position="91"/>
        <end position="111"/>
    </location>
</feature>
<feature type="domain" description="Copper resistance protein D" evidence="7">
    <location>
        <begin position="192"/>
        <end position="284"/>
    </location>
</feature>
<feature type="transmembrane region" description="Helical" evidence="6">
    <location>
        <begin position="123"/>
        <end position="140"/>
    </location>
</feature>
<protein>
    <recommendedName>
        <fullName evidence="6">Copper resistance protein D</fullName>
    </recommendedName>
</protein>
<dbReference type="GO" id="GO:0006825">
    <property type="term" value="P:copper ion transport"/>
    <property type="evidence" value="ECO:0007669"/>
    <property type="project" value="InterPro"/>
</dbReference>
<feature type="transmembrane region" description="Helical" evidence="6">
    <location>
        <begin position="196"/>
        <end position="216"/>
    </location>
</feature>
<dbReference type="Pfam" id="PF05425">
    <property type="entry name" value="CopD"/>
    <property type="match status" value="1"/>
</dbReference>
<keyword evidence="3 6" id="KW-0812">Transmembrane</keyword>
<feature type="transmembrane region" description="Helical" evidence="6">
    <location>
        <begin position="47"/>
        <end position="71"/>
    </location>
</feature>
<comment type="similarity">
    <text evidence="6">Belongs to the CopD family.</text>
</comment>
<proteinExistence type="inferred from homology"/>
<evidence type="ECO:0000256" key="4">
    <source>
        <dbReference type="ARBA" id="ARBA00022989"/>
    </source>
</evidence>
<dbReference type="InterPro" id="IPR008457">
    <property type="entry name" value="Cu-R_CopD_dom"/>
</dbReference>
<feature type="transmembrane region" description="Helical" evidence="6">
    <location>
        <begin position="228"/>
        <end position="252"/>
    </location>
</feature>
<keyword evidence="2 6" id="KW-1003">Cell membrane</keyword>